<evidence type="ECO:0000256" key="1">
    <source>
        <dbReference type="ARBA" id="ARBA00004240"/>
    </source>
</evidence>
<gene>
    <name evidence="9" type="primary">LOC100903851</name>
</gene>
<evidence type="ECO:0000256" key="6">
    <source>
        <dbReference type="SAM" id="SignalP"/>
    </source>
</evidence>
<dbReference type="PROSITE" id="PS51211">
    <property type="entry name" value="VITELLOGENIN"/>
    <property type="match status" value="1"/>
</dbReference>
<evidence type="ECO:0000313" key="8">
    <source>
        <dbReference type="Proteomes" id="UP000694867"/>
    </source>
</evidence>
<dbReference type="Pfam" id="PF19444">
    <property type="entry name" value="MTP_lip_bd"/>
    <property type="match status" value="1"/>
</dbReference>
<dbReference type="InterPro" id="IPR001747">
    <property type="entry name" value="Vitellogenin_N"/>
</dbReference>
<dbReference type="AlphaFoldDB" id="A0AAJ7SHG8"/>
<sequence length="896" mass="98735">MGSRIFTVLCLLLNISVSRQYEVGQTYVYFLKTDVFLNDGSDHVNQKTGRQVGYGLEGRVKLTPLWRDPQAVSNRILEIDFEEAHLVVAPAEKKSSTERKQHASDLDGATHRPMYALFKDDEIVRVWVASNDDPTYLNIKKGIASMFQYQTSSQIKHSQVDVSGKCKVTLKADGSHVKKIKEDCDHPDLEQYEHPNPVRSVNVKTSSQTNYQLTHDASAVQSAKASESVRMSVNAWPEASIEVTAQHSLKLGDSSSSRAAISIRAGGDELEAIRALESSLSNYKQDTIIARPSEVNHAKKFKGSLKDRISLFRDQLTTDKLASLKSPMAFVTLLESFRIASENDVAESLKDPKNARILPQLLDIAGASQTLAAIRGTLRILSLENEDTTLSERFLLSLAMASHPGPEFVAELHKIAKKDLKNQKSYATLIASLGSVLRHALGNHAQMKEANEARKWLEVRLGQCTSDDCKLVFLRALKNAAQASSIPVLLTHLKSSTKLTAPALLRALQEIGSLYFTPDVFNSLERVYFQTRAKQESTARALAAEMIFQSGDKARIERLVGAIRSLGCPELQTFVASKFVELIELGRSREAGKVLSNHSVSNYDSLAHGGLSSTFTRLLARSRDLNVTYGLNMELIPGGLLKQTHFDINVQTSPTEDMPLISVNIFAAGLAGIAGGDTSGNEVRNSYISQVDDEEDATAGMVLSILGTELRPYVFFRGNGELMSHVFAGTASDHTPALQGNFLLMDHMQLVPLLNGLIVQLQLKGCVSTDLGGSVQVSLWNRNSHSIVHSAGAVLVQGSARLLSDVAAARVEVNVGAESFLDFITDFEFYEKPYKMCIQMRNPGLTMRHHVRKYEAIDGKQHLVRTLRRRSSRIEGKSYPLTAKNSELCTEMFGES</sequence>
<dbReference type="GO" id="GO:0005794">
    <property type="term" value="C:Golgi apparatus"/>
    <property type="evidence" value="ECO:0007669"/>
    <property type="project" value="TreeGrafter"/>
</dbReference>
<dbReference type="RefSeq" id="XP_028968155.1">
    <property type="nucleotide sequence ID" value="XM_029112322.1"/>
</dbReference>
<feature type="signal peptide" evidence="6">
    <location>
        <begin position="1"/>
        <end position="20"/>
    </location>
</feature>
<evidence type="ECO:0000313" key="9">
    <source>
        <dbReference type="RefSeq" id="XP_028968155.1"/>
    </source>
</evidence>
<dbReference type="GO" id="GO:0005548">
    <property type="term" value="F:phospholipid transporter activity"/>
    <property type="evidence" value="ECO:0007669"/>
    <property type="project" value="InterPro"/>
</dbReference>
<keyword evidence="4" id="KW-0256">Endoplasmic reticulum</keyword>
<evidence type="ECO:0000256" key="2">
    <source>
        <dbReference type="ARBA" id="ARBA00022448"/>
    </source>
</evidence>
<dbReference type="InterPro" id="IPR015816">
    <property type="entry name" value="Vitellinogen_b-sht_N"/>
</dbReference>
<dbReference type="Pfam" id="PF01347">
    <property type="entry name" value="Vitellogenin_N"/>
    <property type="match status" value="1"/>
</dbReference>
<protein>
    <submittedName>
        <fullName evidence="9">Microsomal triglyceride transfer protein large subunit</fullName>
    </submittedName>
</protein>
<dbReference type="KEGG" id="goe:100903851"/>
<dbReference type="CTD" id="35362"/>
<evidence type="ECO:0000256" key="3">
    <source>
        <dbReference type="ARBA" id="ARBA00022729"/>
    </source>
</evidence>
<dbReference type="PANTHER" id="PTHR13024">
    <property type="entry name" value="MICROSOMAL TRIGLYCERIDE TRANSFER PROTEIN, LARGE SUBUNIT"/>
    <property type="match status" value="1"/>
</dbReference>
<name>A0AAJ7SHG8_9ACAR</name>
<accession>A0AAJ7SHG8</accession>
<feature type="domain" description="Vitellogenin" evidence="7">
    <location>
        <begin position="21"/>
        <end position="663"/>
    </location>
</feature>
<keyword evidence="3 6" id="KW-0732">Signal</keyword>
<dbReference type="InterPro" id="IPR045811">
    <property type="entry name" value="MTP_lip-bd"/>
</dbReference>
<reference evidence="9" key="1">
    <citation type="submission" date="2025-08" db="UniProtKB">
        <authorList>
            <consortium name="RefSeq"/>
        </authorList>
    </citation>
    <scope>IDENTIFICATION</scope>
</reference>
<dbReference type="Gene3D" id="1.25.10.20">
    <property type="entry name" value="Vitellinogen, superhelical"/>
    <property type="match status" value="1"/>
</dbReference>
<dbReference type="GO" id="GO:0016323">
    <property type="term" value="C:basolateral plasma membrane"/>
    <property type="evidence" value="ECO:0007669"/>
    <property type="project" value="TreeGrafter"/>
</dbReference>
<evidence type="ECO:0000256" key="4">
    <source>
        <dbReference type="ARBA" id="ARBA00022824"/>
    </source>
</evidence>
<dbReference type="InterPro" id="IPR039988">
    <property type="entry name" value="MTTP"/>
</dbReference>
<dbReference type="InterPro" id="IPR015819">
    <property type="entry name" value="Lipid_transp_b-sht_shell"/>
</dbReference>
<organism evidence="8 9">
    <name type="scientific">Galendromus occidentalis</name>
    <name type="common">western predatory mite</name>
    <dbReference type="NCBI Taxonomy" id="34638"/>
    <lineage>
        <taxon>Eukaryota</taxon>
        <taxon>Metazoa</taxon>
        <taxon>Ecdysozoa</taxon>
        <taxon>Arthropoda</taxon>
        <taxon>Chelicerata</taxon>
        <taxon>Arachnida</taxon>
        <taxon>Acari</taxon>
        <taxon>Parasitiformes</taxon>
        <taxon>Mesostigmata</taxon>
        <taxon>Gamasina</taxon>
        <taxon>Phytoseioidea</taxon>
        <taxon>Phytoseiidae</taxon>
        <taxon>Typhlodrominae</taxon>
        <taxon>Galendromus</taxon>
    </lineage>
</organism>
<keyword evidence="2" id="KW-0813">Transport</keyword>
<evidence type="ECO:0000256" key="5">
    <source>
        <dbReference type="PROSITE-ProRule" id="PRU00557"/>
    </source>
</evidence>
<dbReference type="GO" id="GO:0042157">
    <property type="term" value="P:lipoprotein metabolic process"/>
    <property type="evidence" value="ECO:0007669"/>
    <property type="project" value="TreeGrafter"/>
</dbReference>
<dbReference type="GO" id="GO:0008289">
    <property type="term" value="F:lipid binding"/>
    <property type="evidence" value="ECO:0007669"/>
    <property type="project" value="InterPro"/>
</dbReference>
<dbReference type="SUPFAM" id="SSF56968">
    <property type="entry name" value="Lipovitellin-phosvitin complex, beta-sheet shell regions"/>
    <property type="match status" value="1"/>
</dbReference>
<dbReference type="SMART" id="SM00638">
    <property type="entry name" value="LPD_N"/>
    <property type="match status" value="1"/>
</dbReference>
<proteinExistence type="predicted"/>
<comment type="caution">
    <text evidence="5">Lacks conserved residue(s) required for the propagation of feature annotation.</text>
</comment>
<dbReference type="InterPro" id="IPR011030">
    <property type="entry name" value="Lipovitellin_superhlx_dom"/>
</dbReference>
<dbReference type="PANTHER" id="PTHR13024:SF0">
    <property type="entry name" value="MICROSOMAL TRIACYLGLYCEROL TRANSFER PROTEIN"/>
    <property type="match status" value="1"/>
</dbReference>
<evidence type="ECO:0000259" key="7">
    <source>
        <dbReference type="PROSITE" id="PS51211"/>
    </source>
</evidence>
<comment type="subcellular location">
    <subcellularLocation>
        <location evidence="1">Endoplasmic reticulum</location>
    </subcellularLocation>
</comment>
<feature type="chain" id="PRO_5042549938" evidence="6">
    <location>
        <begin position="21"/>
        <end position="896"/>
    </location>
</feature>
<dbReference type="SUPFAM" id="SSF48431">
    <property type="entry name" value="Lipovitellin-phosvitin complex, superhelical domain"/>
    <property type="match status" value="1"/>
</dbReference>
<dbReference type="GO" id="GO:0005783">
    <property type="term" value="C:endoplasmic reticulum"/>
    <property type="evidence" value="ECO:0007669"/>
    <property type="project" value="UniProtKB-SubCell"/>
</dbReference>
<keyword evidence="8" id="KW-1185">Reference proteome</keyword>
<dbReference type="Gene3D" id="2.30.230.10">
    <property type="entry name" value="Lipovitellin, beta-sheet shell regions, chain A"/>
    <property type="match status" value="1"/>
</dbReference>
<dbReference type="GeneID" id="100903851"/>
<dbReference type="Proteomes" id="UP000694867">
    <property type="component" value="Unplaced"/>
</dbReference>